<feature type="domain" description="Allophanate hydrolase C-terminal" evidence="1">
    <location>
        <begin position="176"/>
        <end position="281"/>
    </location>
</feature>
<proteinExistence type="predicted"/>
<evidence type="ECO:0000313" key="3">
    <source>
        <dbReference type="Proteomes" id="UP000018890"/>
    </source>
</evidence>
<comment type="caution">
    <text evidence="2">The sequence shown here is derived from an EMBL/GenBank/DDBJ whole genome shotgun (WGS) entry which is preliminary data.</text>
</comment>
<evidence type="ECO:0000259" key="1">
    <source>
        <dbReference type="Pfam" id="PF21986"/>
    </source>
</evidence>
<sequence length="287" mass="30871">MKQLGLPVEYVDTTFLSEAAAILYDGPMVAERWAAVGRFVEENPGATFPVTEDVLRSGSASQYDATSVFTAQHQLQAYKLKAKQLFRDAVLVLPTAGGTWTRDQVRENPIATNSDMGRYTNHCNLLDLCAVAIPAGEAAENLPFGITLFSLADSEGLICGAADAFSELADEPTTFVAVCGLHMRGFPLEKQMNECRATFVREAVTAPKYQMIKLSSEPAKPGLIKQASGGGAISLEIWKMPLSTFGAFAASIPEPLGIGKVELEDGSEVPGFICQAYALMRQKTLPL</sequence>
<dbReference type="InterPro" id="IPR036928">
    <property type="entry name" value="AS_sf"/>
</dbReference>
<protein>
    <submittedName>
        <fullName evidence="2">Allophanate hydrolase</fullName>
    </submittedName>
</protein>
<keyword evidence="2" id="KW-0378">Hydrolase</keyword>
<reference evidence="2" key="1">
    <citation type="journal article" date="2014" name="Genome Announc.">
        <title>Draft Genome Sequences of Three Alkaliphilic Bacillus Strains, Bacillus wakoensis JCM 9140T, Bacillus akibai JCM 9157T, and Bacillus hemicellulosilyticus JCM 9152T.</title>
        <authorList>
            <person name="Yuki M."/>
            <person name="Oshima K."/>
            <person name="Suda W."/>
            <person name="Oshida Y."/>
            <person name="Kitamura K."/>
            <person name="Iida T."/>
            <person name="Hattori M."/>
            <person name="Ohkuma M."/>
        </authorList>
    </citation>
    <scope>NUCLEOTIDE SEQUENCE [LARGE SCALE GENOMIC DNA]</scope>
    <source>
        <strain evidence="2">JCM 9140</strain>
    </source>
</reference>
<dbReference type="Gene3D" id="3.90.1300.10">
    <property type="entry name" value="Amidase signature (AS) domain"/>
    <property type="match status" value="1"/>
</dbReference>
<dbReference type="Proteomes" id="UP000018890">
    <property type="component" value="Unassembled WGS sequence"/>
</dbReference>
<dbReference type="Gene3D" id="3.10.490.10">
    <property type="entry name" value="Gamma-glutamyl cyclotransferase-like"/>
    <property type="match status" value="1"/>
</dbReference>
<dbReference type="Gene3D" id="1.20.58.1700">
    <property type="match status" value="1"/>
</dbReference>
<dbReference type="InterPro" id="IPR053844">
    <property type="entry name" value="AH_C"/>
</dbReference>
<evidence type="ECO:0000313" key="2">
    <source>
        <dbReference type="EMBL" id="GAE28453.1"/>
    </source>
</evidence>
<dbReference type="GO" id="GO:0016787">
    <property type="term" value="F:hydrolase activity"/>
    <property type="evidence" value="ECO:0007669"/>
    <property type="project" value="UniProtKB-KW"/>
</dbReference>
<dbReference type="Pfam" id="PF21986">
    <property type="entry name" value="AH_C"/>
    <property type="match status" value="1"/>
</dbReference>
<name>W4Q9Y2_9BACI</name>
<keyword evidence="3" id="KW-1185">Reference proteome</keyword>
<organism evidence="2 3">
    <name type="scientific">Halalkalibacter wakoensis JCM 9140</name>
    <dbReference type="NCBI Taxonomy" id="1236970"/>
    <lineage>
        <taxon>Bacteria</taxon>
        <taxon>Bacillati</taxon>
        <taxon>Bacillota</taxon>
        <taxon>Bacilli</taxon>
        <taxon>Bacillales</taxon>
        <taxon>Bacillaceae</taxon>
        <taxon>Halalkalibacter</taxon>
    </lineage>
</organism>
<dbReference type="STRING" id="1236970.JCM9140_4690"/>
<dbReference type="AlphaFoldDB" id="W4Q9Y2"/>
<accession>W4Q9Y2</accession>
<dbReference type="EMBL" id="BAUT01000108">
    <property type="protein sequence ID" value="GAE28453.1"/>
    <property type="molecule type" value="Genomic_DNA"/>
</dbReference>
<dbReference type="SUPFAM" id="SSF75304">
    <property type="entry name" value="Amidase signature (AS) enzymes"/>
    <property type="match status" value="1"/>
</dbReference>
<gene>
    <name evidence="2" type="ORF">JCM9140_4690</name>
</gene>